<dbReference type="PATRIC" id="fig|66430.4.peg.2313"/>
<accession>A0A0J6XXS0</accession>
<keyword evidence="3" id="KW-1185">Reference proteome</keyword>
<evidence type="ECO:0000313" key="3">
    <source>
        <dbReference type="Proteomes" id="UP000035932"/>
    </source>
</evidence>
<feature type="compositionally biased region" description="Basic and acidic residues" evidence="1">
    <location>
        <begin position="67"/>
        <end position="102"/>
    </location>
</feature>
<reference evidence="2 3" key="1">
    <citation type="submission" date="2015-06" db="EMBL/GenBank/DDBJ databases">
        <title>Recapitulation of the evolution of biosynthetic gene clusters reveals hidden chemical diversity on bacterial genomes.</title>
        <authorList>
            <person name="Cruz-Morales P."/>
            <person name="Martinez-Guerrero C."/>
            <person name="Morales-Escalante M.A."/>
            <person name="Yanez-Guerra L.A."/>
            <person name="Kopp J.F."/>
            <person name="Feldmann J."/>
            <person name="Ramos-Aboites H.E."/>
            <person name="Barona-Gomez F."/>
        </authorList>
    </citation>
    <scope>NUCLEOTIDE SEQUENCE [LARGE SCALE GENOMIC DNA]</scope>
    <source>
        <strain evidence="2 3">ATCC 31245</strain>
    </source>
</reference>
<proteinExistence type="predicted"/>
<dbReference type="EMBL" id="LFML01000016">
    <property type="protein sequence ID" value="KMO99027.1"/>
    <property type="molecule type" value="Genomic_DNA"/>
</dbReference>
<dbReference type="AlphaFoldDB" id="A0A0J6XXS0"/>
<feature type="compositionally biased region" description="Basic and acidic residues" evidence="1">
    <location>
        <begin position="36"/>
        <end position="57"/>
    </location>
</feature>
<name>A0A0J6XXS0_9ACTN</name>
<gene>
    <name evidence="2" type="ORF">ACS04_04705</name>
</gene>
<protein>
    <submittedName>
        <fullName evidence="2">Uncharacterized protein</fullName>
    </submittedName>
</protein>
<comment type="caution">
    <text evidence="2">The sequence shown here is derived from an EMBL/GenBank/DDBJ whole genome shotgun (WGS) entry which is preliminary data.</text>
</comment>
<feature type="region of interest" description="Disordered" evidence="1">
    <location>
        <begin position="22"/>
        <end position="102"/>
    </location>
</feature>
<evidence type="ECO:0000313" key="2">
    <source>
        <dbReference type="EMBL" id="KMO99027.1"/>
    </source>
</evidence>
<evidence type="ECO:0000256" key="1">
    <source>
        <dbReference type="SAM" id="MobiDB-lite"/>
    </source>
</evidence>
<organism evidence="2 3">
    <name type="scientific">Streptomyces roseus</name>
    <dbReference type="NCBI Taxonomy" id="66430"/>
    <lineage>
        <taxon>Bacteria</taxon>
        <taxon>Bacillati</taxon>
        <taxon>Actinomycetota</taxon>
        <taxon>Actinomycetes</taxon>
        <taxon>Kitasatosporales</taxon>
        <taxon>Streptomycetaceae</taxon>
        <taxon>Streptomyces</taxon>
    </lineage>
</organism>
<dbReference type="Proteomes" id="UP000035932">
    <property type="component" value="Unassembled WGS sequence"/>
</dbReference>
<sequence>MPRFAVDMMQVVAVRVSVIGEQSVPHASRGVAVMDGRQDKRQEPGKGSEAQEHRRPGDPAQPQPGRSSREKGEKGHKPGQKEVSRRREDDLLREEDLHDEGL</sequence>